<evidence type="ECO:0000256" key="10">
    <source>
        <dbReference type="ARBA" id="ARBA00023237"/>
    </source>
</evidence>
<keyword evidence="3 11" id="KW-1134">Transmembrane beta strand</keyword>
<evidence type="ECO:0000256" key="3">
    <source>
        <dbReference type="ARBA" id="ARBA00022452"/>
    </source>
</evidence>
<dbReference type="GO" id="GO:0006826">
    <property type="term" value="P:iron ion transport"/>
    <property type="evidence" value="ECO:0007669"/>
    <property type="project" value="UniProtKB-KW"/>
</dbReference>
<keyword evidence="16" id="KW-0675">Receptor</keyword>
<evidence type="ECO:0000256" key="12">
    <source>
        <dbReference type="RuleBase" id="RU003357"/>
    </source>
</evidence>
<dbReference type="RefSeq" id="WP_166253897.1">
    <property type="nucleotide sequence ID" value="NZ_JAAMOW010000003.1"/>
</dbReference>
<evidence type="ECO:0000313" key="17">
    <source>
        <dbReference type="Proteomes" id="UP000472676"/>
    </source>
</evidence>
<dbReference type="InterPro" id="IPR000531">
    <property type="entry name" value="Beta-barrel_TonB"/>
</dbReference>
<keyword evidence="5 11" id="KW-0812">Transmembrane</keyword>
<dbReference type="EMBL" id="JAAMOW010000003">
    <property type="protein sequence ID" value="NGY04470.1"/>
    <property type="molecule type" value="Genomic_DNA"/>
</dbReference>
<comment type="similarity">
    <text evidence="11 12">Belongs to the TonB-dependent receptor family.</text>
</comment>
<feature type="domain" description="TonB-dependent receptor plug" evidence="15">
    <location>
        <begin position="57"/>
        <end position="163"/>
    </location>
</feature>
<feature type="domain" description="TonB-dependent receptor-like beta-barrel" evidence="14">
    <location>
        <begin position="297"/>
        <end position="774"/>
    </location>
</feature>
<keyword evidence="13" id="KW-0732">Signal</keyword>
<reference evidence="16 17" key="1">
    <citation type="journal article" date="2014" name="Int. J. Syst. Evol. Microbiol.">
        <title>Solimonas terrae sp. nov., isolated from soil.</title>
        <authorList>
            <person name="Kim S.J."/>
            <person name="Moon J.Y."/>
            <person name="Weon H.Y."/>
            <person name="Ahn J.H."/>
            <person name="Chen W.M."/>
            <person name="Kwon S.W."/>
        </authorList>
    </citation>
    <scope>NUCLEOTIDE SEQUENCE [LARGE SCALE GENOMIC DNA]</scope>
    <source>
        <strain evidence="16 17">KIS83-12</strain>
    </source>
</reference>
<dbReference type="InterPro" id="IPR012910">
    <property type="entry name" value="Plug_dom"/>
</dbReference>
<keyword evidence="9 11" id="KW-0472">Membrane</keyword>
<dbReference type="AlphaFoldDB" id="A0A6M2BQ95"/>
<feature type="chain" id="PRO_5026776030" evidence="13">
    <location>
        <begin position="33"/>
        <end position="812"/>
    </location>
</feature>
<dbReference type="Gene3D" id="2.40.170.20">
    <property type="entry name" value="TonB-dependent receptor, beta-barrel domain"/>
    <property type="match status" value="2"/>
</dbReference>
<dbReference type="InterPro" id="IPR039426">
    <property type="entry name" value="TonB-dep_rcpt-like"/>
</dbReference>
<evidence type="ECO:0000256" key="13">
    <source>
        <dbReference type="SAM" id="SignalP"/>
    </source>
</evidence>
<dbReference type="PANTHER" id="PTHR32552:SF81">
    <property type="entry name" value="TONB-DEPENDENT OUTER MEMBRANE RECEPTOR"/>
    <property type="match status" value="1"/>
</dbReference>
<evidence type="ECO:0000256" key="4">
    <source>
        <dbReference type="ARBA" id="ARBA00022496"/>
    </source>
</evidence>
<evidence type="ECO:0000256" key="11">
    <source>
        <dbReference type="PROSITE-ProRule" id="PRU01360"/>
    </source>
</evidence>
<comment type="subcellular location">
    <subcellularLocation>
        <location evidence="1 11">Cell outer membrane</location>
        <topology evidence="1 11">Multi-pass membrane protein</topology>
    </subcellularLocation>
</comment>
<organism evidence="16 17">
    <name type="scientific">Solimonas terrae</name>
    <dbReference type="NCBI Taxonomy" id="1396819"/>
    <lineage>
        <taxon>Bacteria</taxon>
        <taxon>Pseudomonadati</taxon>
        <taxon>Pseudomonadota</taxon>
        <taxon>Gammaproteobacteria</taxon>
        <taxon>Nevskiales</taxon>
        <taxon>Nevskiaceae</taxon>
        <taxon>Solimonas</taxon>
    </lineage>
</organism>
<dbReference type="PANTHER" id="PTHR32552">
    <property type="entry name" value="FERRICHROME IRON RECEPTOR-RELATED"/>
    <property type="match status" value="1"/>
</dbReference>
<gene>
    <name evidence="16" type="ORF">G7Y85_06825</name>
</gene>
<protein>
    <submittedName>
        <fullName evidence="16">TonB-dependent receptor</fullName>
    </submittedName>
</protein>
<comment type="caution">
    <text evidence="16">The sequence shown here is derived from an EMBL/GenBank/DDBJ whole genome shotgun (WGS) entry which is preliminary data.</text>
</comment>
<keyword evidence="8 12" id="KW-0798">TonB box</keyword>
<accession>A0A6M2BQ95</accession>
<evidence type="ECO:0000256" key="1">
    <source>
        <dbReference type="ARBA" id="ARBA00004571"/>
    </source>
</evidence>
<evidence type="ECO:0000256" key="2">
    <source>
        <dbReference type="ARBA" id="ARBA00022448"/>
    </source>
</evidence>
<evidence type="ECO:0000256" key="8">
    <source>
        <dbReference type="ARBA" id="ARBA00023077"/>
    </source>
</evidence>
<evidence type="ECO:0000256" key="5">
    <source>
        <dbReference type="ARBA" id="ARBA00022692"/>
    </source>
</evidence>
<dbReference type="Proteomes" id="UP000472676">
    <property type="component" value="Unassembled WGS sequence"/>
</dbReference>
<keyword evidence="2 11" id="KW-0813">Transport</keyword>
<feature type="signal peptide" evidence="13">
    <location>
        <begin position="1"/>
        <end position="32"/>
    </location>
</feature>
<sequence length="812" mass="87534">MTVDRAGLERAAKIIIRAAIASLAVTATSAHADDSDDKLPSVLPEVIVTAQKLTQTLEQVPVSVGTLDGALMDQSGATGFPDLQGYLGNVTLNLSPTGGDFFIRGFGTLSTNAGFEPSVGTVIDGVFYGRSNFLSVFFSDDERMEVLRGPQGTLFGKNSTAGVFNLVTRSPKNINGIGGEFVLGENGQRAARPVLNVAFGEHWSARLAGNFSRDDGVLHNTDLDRPEINVDQNTLRGRLRYDNDRLRADIGAFYSEQQLNANDFQLIKSSAPMLALMRQYDPDVEANLDFNLSANVPSHGETHFKGANATVNYALDGIGNIDQWALTSVTAWAKQVMESRDIDGDFSPVPVIRDTLARPAPFSQYSQELRIGGHDDSIMGFGSGLNFIVGVYYYDSTFNSNDLFQLEDLGAALAYLTAAQAGNPDGNALFRIGGVPLAEAAYPVGRLVDIAAPLLTPVIGQRQAATVTLDQETSTAALFGQMEYFFVDDWAVILGARVGHEHKKGHFTSQAEGLFIPLIADQQDHDSYRNRSENEFSPKAGFKWQPLPETNVYLTWTRGYKSGGFNALPLNDKNLEFDPERATSIELGAKARLLHGSMRVSAALFDTNFKNLQVSTFATGSGGAAAPVFLNAASARSRGGELELNWLTPLPGVAFYGSAGYADAYYTHYPDAPACAVPSECPNTNADGTTQDLSGRPLANAPRWTAAAVPSFTTLLPGGALATFAVDVLYRGDRYVDVDLAPEKLQRETTEVNARIVLGSRRGNWLLSLAARNLTKEVIVDQVLDEPLAPGNYAAARSDRGRVLSANLIFDI</sequence>
<evidence type="ECO:0000259" key="14">
    <source>
        <dbReference type="Pfam" id="PF00593"/>
    </source>
</evidence>
<keyword evidence="10 11" id="KW-0998">Cell outer membrane</keyword>
<evidence type="ECO:0000256" key="9">
    <source>
        <dbReference type="ARBA" id="ARBA00023136"/>
    </source>
</evidence>
<keyword evidence="7" id="KW-0406">Ion transport</keyword>
<dbReference type="Pfam" id="PF00593">
    <property type="entry name" value="TonB_dep_Rec_b-barrel"/>
    <property type="match status" value="1"/>
</dbReference>
<dbReference type="GO" id="GO:0009279">
    <property type="term" value="C:cell outer membrane"/>
    <property type="evidence" value="ECO:0007669"/>
    <property type="project" value="UniProtKB-SubCell"/>
</dbReference>
<proteinExistence type="inferred from homology"/>
<evidence type="ECO:0000313" key="16">
    <source>
        <dbReference type="EMBL" id="NGY04470.1"/>
    </source>
</evidence>
<evidence type="ECO:0000256" key="6">
    <source>
        <dbReference type="ARBA" id="ARBA00023004"/>
    </source>
</evidence>
<keyword evidence="4" id="KW-0410">Iron transport</keyword>
<dbReference type="InterPro" id="IPR036942">
    <property type="entry name" value="Beta-barrel_TonB_sf"/>
</dbReference>
<evidence type="ECO:0000256" key="7">
    <source>
        <dbReference type="ARBA" id="ARBA00023065"/>
    </source>
</evidence>
<dbReference type="PROSITE" id="PS52016">
    <property type="entry name" value="TONB_DEPENDENT_REC_3"/>
    <property type="match status" value="1"/>
</dbReference>
<evidence type="ECO:0000259" key="15">
    <source>
        <dbReference type="Pfam" id="PF07715"/>
    </source>
</evidence>
<name>A0A6M2BQ95_9GAMM</name>
<keyword evidence="17" id="KW-1185">Reference proteome</keyword>
<dbReference type="SUPFAM" id="SSF56935">
    <property type="entry name" value="Porins"/>
    <property type="match status" value="1"/>
</dbReference>
<keyword evidence="6" id="KW-0408">Iron</keyword>
<dbReference type="Pfam" id="PF07715">
    <property type="entry name" value="Plug"/>
    <property type="match status" value="1"/>
</dbReference>